<protein>
    <submittedName>
        <fullName evidence="2">Uncharacterized protein</fullName>
    </submittedName>
</protein>
<proteinExistence type="predicted"/>
<evidence type="ECO:0000256" key="1">
    <source>
        <dbReference type="SAM" id="MobiDB-lite"/>
    </source>
</evidence>
<reference evidence="2" key="1">
    <citation type="submission" date="2022-11" db="EMBL/GenBank/DDBJ databases">
        <authorList>
            <person name="Petersen C."/>
        </authorList>
    </citation>
    <scope>NUCLEOTIDE SEQUENCE</scope>
    <source>
        <strain evidence="2">IBT 30761</strain>
    </source>
</reference>
<dbReference type="Proteomes" id="UP001149074">
    <property type="component" value="Unassembled WGS sequence"/>
</dbReference>
<dbReference type="OrthoDB" id="5273928at2759"/>
<accession>A0A9W9JXW5</accession>
<sequence>MGTPSSEGRIIKGLLFTSREPSSTFNRGPHWYHESPWLPLGHDALSNNALGSRSLKQTALLKTLHDQSLLDPASFKNVPWLLAKEIWDFLGECNKQTLHMWKILATIYPTDFRKGCQFYKLYTLRPVQPLKGYIETMNDRRCNWHAFLSLETAYATVEDLVRIGGMANLAALEIERGQWRPCPVLPLSHPNDPETTLEDGIVRSWLEMARAQGSLQHLRVLRISQQNSLTLSSLDMLAGLPGLALILVHKCRHFTEAWTQGEEDQGQAVFAAHGWHAQSLSKVLERRGLDEFTGPMHFEQLGNAYTDSLRTGKREDGTERLPPGLAGNAPKMDFCLHQGHRTDVSSIEKRMPFASGDVLHLTPVLPGSASKRPVTLSATQAPSRSEKKRPSSSPAKESKDKRIMKSKPLRNLEDLLSEFS</sequence>
<feature type="region of interest" description="Disordered" evidence="1">
    <location>
        <begin position="364"/>
        <end position="420"/>
    </location>
</feature>
<organism evidence="2 3">
    <name type="scientific">Penicillium argentinense</name>
    <dbReference type="NCBI Taxonomy" id="1131581"/>
    <lineage>
        <taxon>Eukaryota</taxon>
        <taxon>Fungi</taxon>
        <taxon>Dikarya</taxon>
        <taxon>Ascomycota</taxon>
        <taxon>Pezizomycotina</taxon>
        <taxon>Eurotiomycetes</taxon>
        <taxon>Eurotiomycetidae</taxon>
        <taxon>Eurotiales</taxon>
        <taxon>Aspergillaceae</taxon>
        <taxon>Penicillium</taxon>
    </lineage>
</organism>
<dbReference type="GeneID" id="81361667"/>
<comment type="caution">
    <text evidence="2">The sequence shown here is derived from an EMBL/GenBank/DDBJ whole genome shotgun (WGS) entry which is preliminary data.</text>
</comment>
<evidence type="ECO:0000313" key="2">
    <source>
        <dbReference type="EMBL" id="KAJ5085426.1"/>
    </source>
</evidence>
<dbReference type="EMBL" id="JAPQKI010000010">
    <property type="protein sequence ID" value="KAJ5085426.1"/>
    <property type="molecule type" value="Genomic_DNA"/>
</dbReference>
<gene>
    <name evidence="2" type="ORF">N7532_010197</name>
</gene>
<reference evidence="2" key="2">
    <citation type="journal article" date="2023" name="IMA Fungus">
        <title>Comparative genomic study of the Penicillium genus elucidates a diverse pangenome and 15 lateral gene transfer events.</title>
        <authorList>
            <person name="Petersen C."/>
            <person name="Sorensen T."/>
            <person name="Nielsen M.R."/>
            <person name="Sondergaard T.E."/>
            <person name="Sorensen J.L."/>
            <person name="Fitzpatrick D.A."/>
            <person name="Frisvad J.C."/>
            <person name="Nielsen K.L."/>
        </authorList>
    </citation>
    <scope>NUCLEOTIDE SEQUENCE</scope>
    <source>
        <strain evidence="2">IBT 30761</strain>
    </source>
</reference>
<evidence type="ECO:0000313" key="3">
    <source>
        <dbReference type="Proteomes" id="UP001149074"/>
    </source>
</evidence>
<keyword evidence="3" id="KW-1185">Reference proteome</keyword>
<dbReference type="AlphaFoldDB" id="A0A9W9JXW5"/>
<name>A0A9W9JXW5_9EURO</name>
<dbReference type="RefSeq" id="XP_056470104.1">
    <property type="nucleotide sequence ID" value="XM_056622688.1"/>
</dbReference>